<evidence type="ECO:0000313" key="2">
    <source>
        <dbReference type="Proteomes" id="UP000190961"/>
    </source>
</evidence>
<dbReference type="RefSeq" id="WP_079689377.1">
    <property type="nucleotide sequence ID" value="NZ_FUZU01000004.1"/>
</dbReference>
<dbReference type="EMBL" id="FUZU01000004">
    <property type="protein sequence ID" value="SKC85175.1"/>
    <property type="molecule type" value="Genomic_DNA"/>
</dbReference>
<dbReference type="AlphaFoldDB" id="A0A1T5MAH9"/>
<evidence type="ECO:0000313" key="1">
    <source>
        <dbReference type="EMBL" id="SKC85175.1"/>
    </source>
</evidence>
<organism evidence="1 2">
    <name type="scientific">Ohtaekwangia koreensis</name>
    <dbReference type="NCBI Taxonomy" id="688867"/>
    <lineage>
        <taxon>Bacteria</taxon>
        <taxon>Pseudomonadati</taxon>
        <taxon>Bacteroidota</taxon>
        <taxon>Cytophagia</taxon>
        <taxon>Cytophagales</taxon>
        <taxon>Fulvivirgaceae</taxon>
        <taxon>Ohtaekwangia</taxon>
    </lineage>
</organism>
<dbReference type="OrthoDB" id="971441at2"/>
<gene>
    <name evidence="1" type="ORF">SAMN05660236_4842</name>
</gene>
<reference evidence="1 2" key="1">
    <citation type="submission" date="2017-02" db="EMBL/GenBank/DDBJ databases">
        <authorList>
            <person name="Peterson S.W."/>
        </authorList>
    </citation>
    <scope>NUCLEOTIDE SEQUENCE [LARGE SCALE GENOMIC DNA]</scope>
    <source>
        <strain evidence="1 2">DSM 25262</strain>
    </source>
</reference>
<accession>A0A1T5MAH9</accession>
<sequence>MNEHEKDISRHIAMLMETCFKFNSPICQLHLIREKINARGYRPFDKVDMGELGRMQQLAGELHERMLKIYELIK</sequence>
<proteinExistence type="predicted"/>
<dbReference type="STRING" id="688867.SAMN05660236_4842"/>
<keyword evidence="2" id="KW-1185">Reference proteome</keyword>
<name>A0A1T5MAH9_9BACT</name>
<dbReference type="Proteomes" id="UP000190961">
    <property type="component" value="Unassembled WGS sequence"/>
</dbReference>
<protein>
    <submittedName>
        <fullName evidence="1">Uncharacterized protein</fullName>
    </submittedName>
</protein>